<dbReference type="Proteomes" id="UP000271624">
    <property type="component" value="Unassembled WGS sequence"/>
</dbReference>
<dbReference type="EMBL" id="RSCL01000017">
    <property type="protein sequence ID" value="RUT02256.1"/>
    <property type="molecule type" value="Genomic_DNA"/>
</dbReference>
<reference evidence="1" key="1">
    <citation type="submission" date="2018-12" db="EMBL/GenBank/DDBJ databases">
        <authorList>
            <person name="Will S."/>
            <person name="Neumann-Schaal M."/>
            <person name="Henke P."/>
        </authorList>
    </citation>
    <scope>NUCLEOTIDE SEQUENCE</scope>
    <source>
        <strain evidence="1">PCC 7102</strain>
    </source>
</reference>
<evidence type="ECO:0000313" key="1">
    <source>
        <dbReference type="EMBL" id="RUT02256.1"/>
    </source>
</evidence>
<sequence>MDIALVNKFKPELVQIQYPKRTEIHALLWHGAIIDTPPDLEDRVDELDNRVNTDAIRYATGGWVTPMPQA</sequence>
<comment type="caution">
    <text evidence="1">The sequence shown here is derived from an EMBL/GenBank/DDBJ whole genome shotgun (WGS) entry which is preliminary data.</text>
</comment>
<organism evidence="1 2">
    <name type="scientific">Dulcicalothrix desertica PCC 7102</name>
    <dbReference type="NCBI Taxonomy" id="232991"/>
    <lineage>
        <taxon>Bacteria</taxon>
        <taxon>Bacillati</taxon>
        <taxon>Cyanobacteriota</taxon>
        <taxon>Cyanophyceae</taxon>
        <taxon>Nostocales</taxon>
        <taxon>Calotrichaceae</taxon>
        <taxon>Dulcicalothrix</taxon>
    </lineage>
</organism>
<reference evidence="1" key="2">
    <citation type="journal article" date="2019" name="Genome Biol. Evol.">
        <title>Day and night: Metabolic profiles and evolutionary relationships of six axenic non-marine cyanobacteria.</title>
        <authorList>
            <person name="Will S.E."/>
            <person name="Henke P."/>
            <person name="Boedeker C."/>
            <person name="Huang S."/>
            <person name="Brinkmann H."/>
            <person name="Rohde M."/>
            <person name="Jarek M."/>
            <person name="Friedl T."/>
            <person name="Seufert S."/>
            <person name="Schumacher M."/>
            <person name="Overmann J."/>
            <person name="Neumann-Schaal M."/>
            <person name="Petersen J."/>
        </authorList>
    </citation>
    <scope>NUCLEOTIDE SEQUENCE [LARGE SCALE GENOMIC DNA]</scope>
    <source>
        <strain evidence="1">PCC 7102</strain>
    </source>
</reference>
<proteinExistence type="predicted"/>
<accession>A0A3S1B065</accession>
<dbReference type="AlphaFoldDB" id="A0A3S1B065"/>
<protein>
    <submittedName>
        <fullName evidence="1">Uncharacterized protein</fullName>
    </submittedName>
</protein>
<dbReference type="OrthoDB" id="582564at2"/>
<dbReference type="RefSeq" id="WP_127084516.1">
    <property type="nucleotide sequence ID" value="NZ_RSCL01000017.1"/>
</dbReference>
<keyword evidence="2" id="KW-1185">Reference proteome</keyword>
<evidence type="ECO:0000313" key="2">
    <source>
        <dbReference type="Proteomes" id="UP000271624"/>
    </source>
</evidence>
<name>A0A3S1B065_9CYAN</name>
<gene>
    <name evidence="1" type="ORF">DSM106972_063310</name>
</gene>